<organism evidence="1 2">
    <name type="scientific">Collinsella tanakaei</name>
    <dbReference type="NCBI Taxonomy" id="626935"/>
    <lineage>
        <taxon>Bacteria</taxon>
        <taxon>Bacillati</taxon>
        <taxon>Actinomycetota</taxon>
        <taxon>Coriobacteriia</taxon>
        <taxon>Coriobacteriales</taxon>
        <taxon>Coriobacteriaceae</taxon>
        <taxon>Collinsella</taxon>
    </lineage>
</organism>
<comment type="caution">
    <text evidence="1">The sequence shown here is derived from an EMBL/GenBank/DDBJ whole genome shotgun (WGS) entry which is preliminary data.</text>
</comment>
<name>A0A3E4QNA8_9ACTN</name>
<accession>A0A3E4QNA8</accession>
<reference evidence="1 2" key="1">
    <citation type="submission" date="2018-08" db="EMBL/GenBank/DDBJ databases">
        <title>A genome reference for cultivated species of the human gut microbiota.</title>
        <authorList>
            <person name="Zou Y."/>
            <person name="Xue W."/>
            <person name="Luo G."/>
        </authorList>
    </citation>
    <scope>NUCLEOTIDE SEQUENCE [LARGE SCALE GENOMIC DNA]</scope>
    <source>
        <strain evidence="1 2">TF08-14</strain>
    </source>
</reference>
<protein>
    <submittedName>
        <fullName evidence="1">Uncharacterized protein</fullName>
    </submittedName>
</protein>
<gene>
    <name evidence="1" type="ORF">DXC81_11135</name>
</gene>
<proteinExistence type="predicted"/>
<dbReference type="AlphaFoldDB" id="A0A3E4QNA8"/>
<sequence length="86" mass="9696">MTMNRDQKLALAVFSVSALVSAGIAILVALNKDEIHERITEIKSDLLAGSRSRMDGMTEEVAMKTAKLTHNPKINQEWVERQWNMI</sequence>
<dbReference type="Proteomes" id="UP000260943">
    <property type="component" value="Unassembled WGS sequence"/>
</dbReference>
<evidence type="ECO:0000313" key="2">
    <source>
        <dbReference type="Proteomes" id="UP000260943"/>
    </source>
</evidence>
<evidence type="ECO:0000313" key="1">
    <source>
        <dbReference type="EMBL" id="RGL07023.1"/>
    </source>
</evidence>
<dbReference type="EMBL" id="QSRJ01000021">
    <property type="protein sequence ID" value="RGL07023.1"/>
    <property type="molecule type" value="Genomic_DNA"/>
</dbReference>